<dbReference type="InterPro" id="IPR018490">
    <property type="entry name" value="cNMP-bd_dom_sf"/>
</dbReference>
<organism evidence="8 9">
    <name type="scientific">Sulfuritalea hydrogenivorans sk43H</name>
    <dbReference type="NCBI Taxonomy" id="1223802"/>
    <lineage>
        <taxon>Bacteria</taxon>
        <taxon>Pseudomonadati</taxon>
        <taxon>Pseudomonadota</taxon>
        <taxon>Betaproteobacteria</taxon>
        <taxon>Nitrosomonadales</taxon>
        <taxon>Sterolibacteriaceae</taxon>
        <taxon>Sulfuritalea</taxon>
    </lineage>
</organism>
<dbReference type="PANTHER" id="PTHR43310">
    <property type="entry name" value="SULFATE TRANSPORTER YBAR-RELATED"/>
    <property type="match status" value="1"/>
</dbReference>
<dbReference type="Proteomes" id="UP000031637">
    <property type="component" value="Chromosome"/>
</dbReference>
<dbReference type="OrthoDB" id="9769739at2"/>
<dbReference type="InterPro" id="IPR036513">
    <property type="entry name" value="STAS_dom_sf"/>
</dbReference>
<dbReference type="InterPro" id="IPR000595">
    <property type="entry name" value="cNMP-bd_dom"/>
</dbReference>
<feature type="transmembrane region" description="Helical" evidence="5">
    <location>
        <begin position="170"/>
        <end position="190"/>
    </location>
</feature>
<dbReference type="SUPFAM" id="SSF52091">
    <property type="entry name" value="SpoIIaa-like"/>
    <property type="match status" value="1"/>
</dbReference>
<dbReference type="Gene3D" id="2.60.120.10">
    <property type="entry name" value="Jelly Rolls"/>
    <property type="match status" value="1"/>
</dbReference>
<dbReference type="Pfam" id="PF00027">
    <property type="entry name" value="cNMP_binding"/>
    <property type="match status" value="1"/>
</dbReference>
<feature type="transmembrane region" description="Helical" evidence="5">
    <location>
        <begin position="96"/>
        <end position="117"/>
    </location>
</feature>
<feature type="domain" description="Cyclic nucleotide-binding" evidence="6">
    <location>
        <begin position="597"/>
        <end position="699"/>
    </location>
</feature>
<dbReference type="AlphaFoldDB" id="W0SMI0"/>
<dbReference type="GO" id="GO:0016020">
    <property type="term" value="C:membrane"/>
    <property type="evidence" value="ECO:0007669"/>
    <property type="project" value="UniProtKB-SubCell"/>
</dbReference>
<evidence type="ECO:0000256" key="1">
    <source>
        <dbReference type="ARBA" id="ARBA00004141"/>
    </source>
</evidence>
<evidence type="ECO:0000256" key="4">
    <source>
        <dbReference type="ARBA" id="ARBA00023136"/>
    </source>
</evidence>
<feature type="transmembrane region" description="Helical" evidence="5">
    <location>
        <begin position="395"/>
        <end position="426"/>
    </location>
</feature>
<dbReference type="KEGG" id="shd:SUTH_03240"/>
<dbReference type="PROSITE" id="PS50801">
    <property type="entry name" value="STAS"/>
    <property type="match status" value="1"/>
</dbReference>
<dbReference type="SUPFAM" id="SSF51206">
    <property type="entry name" value="cAMP-binding domain-like"/>
    <property type="match status" value="1"/>
</dbReference>
<keyword evidence="9" id="KW-1185">Reference proteome</keyword>
<dbReference type="STRING" id="1223802.SUTH_03240"/>
<evidence type="ECO:0000259" key="6">
    <source>
        <dbReference type="PROSITE" id="PS50042"/>
    </source>
</evidence>
<evidence type="ECO:0000256" key="2">
    <source>
        <dbReference type="ARBA" id="ARBA00022692"/>
    </source>
</evidence>
<keyword evidence="4 5" id="KW-0472">Membrane</keyword>
<keyword evidence="2 5" id="KW-0812">Transmembrane</keyword>
<dbReference type="InterPro" id="IPR014710">
    <property type="entry name" value="RmlC-like_jellyroll"/>
</dbReference>
<feature type="transmembrane region" description="Helical" evidence="5">
    <location>
        <begin position="197"/>
        <end position="217"/>
    </location>
</feature>
<dbReference type="PROSITE" id="PS50042">
    <property type="entry name" value="CNMP_BINDING_3"/>
    <property type="match status" value="1"/>
</dbReference>
<dbReference type="InterPro" id="IPR011547">
    <property type="entry name" value="SLC26A/SulP_dom"/>
</dbReference>
<feature type="transmembrane region" description="Helical" evidence="5">
    <location>
        <begin position="70"/>
        <end position="90"/>
    </location>
</feature>
<dbReference type="Gene3D" id="3.30.750.24">
    <property type="entry name" value="STAS domain"/>
    <property type="match status" value="1"/>
</dbReference>
<sequence length="734" mass="77803">MKLPKLENLAGDFWGGLAAMLVALPSAIAFGVTIYASLGGSYAAYGALAGILGATAMGLVASSMGGTNRLISAPCAPAAAVLTAFAIERIQQGVDAAAVAVLLAALGLTAGVLQVIFGSIGLGRLIKYMPYPVVSGYLSGVGLYIISGQVPKFLGAPAGTHLGHALASPALWVWQGMAVGAATMLAMLFAPRLTQRVPAAILALLAGVLCYFGLALFDAALLDPRNPLVIGPLGGSGGAGGGFVDAMAGRWTGAGQLGMADLAVLLMPALTLAVLLSIDTLKTCVVLDALTRSRHDSNRELIGQGLGNITSAVVGGMPGAGTMGATLVNMSSGALTRYSGFIEGVLALVAFLLLGALISWVPVPALAAILIVVGARMIDRHSFGYLKQRSTILDFGVIAAVVVTALTVSLIAASGVGIVLAVVLFIREQIGGSIIRRKLLGNETFSKRVRTHEEMEILTAHGSRAAIIELQGSLFFGTADQLYRSLEQDLKTRDFLILDMRRIQTVDVTAAHLLEQVKDMLAERHGFLIFSQIPPNLPSGRDLQQYFDQVGLIRSDSPVRVFPELDDALEWVEDRIIHEAALSRDEETALELHEVELFAGRKEQTLAELEQCMEKRSVKAGEAIFSRGDAGDELFLIRRGAVRIVLPLSDRMSHHLGTFGRGAFFGEMAFLDGEVRSANAVAFVDTELYVLSRRAFDKFSEDHKKIGLKLMEGIASVLASRLRYTNAELRVLES</sequence>
<feature type="transmembrane region" description="Helical" evidence="5">
    <location>
        <begin position="345"/>
        <end position="374"/>
    </location>
</feature>
<protein>
    <submittedName>
        <fullName evidence="8">Sulfate transporter</fullName>
    </submittedName>
</protein>
<feature type="transmembrane region" description="Helical" evidence="5">
    <location>
        <begin position="12"/>
        <end position="36"/>
    </location>
</feature>
<dbReference type="PANTHER" id="PTHR43310:SF1">
    <property type="entry name" value="SULFATE TRANSPORTER YBAR-RELATED"/>
    <property type="match status" value="1"/>
</dbReference>
<dbReference type="EMBL" id="AP012547">
    <property type="protein sequence ID" value="BAO31013.1"/>
    <property type="molecule type" value="Genomic_DNA"/>
</dbReference>
<dbReference type="CDD" id="cd00038">
    <property type="entry name" value="CAP_ED"/>
    <property type="match status" value="1"/>
</dbReference>
<dbReference type="RefSeq" id="WP_041100700.1">
    <property type="nucleotide sequence ID" value="NZ_AP012547.1"/>
</dbReference>
<dbReference type="SMART" id="SM00100">
    <property type="entry name" value="cNMP"/>
    <property type="match status" value="1"/>
</dbReference>
<evidence type="ECO:0000256" key="3">
    <source>
        <dbReference type="ARBA" id="ARBA00022989"/>
    </source>
</evidence>
<proteinExistence type="predicted"/>
<feature type="transmembrane region" description="Helical" evidence="5">
    <location>
        <begin position="260"/>
        <end position="278"/>
    </location>
</feature>
<dbReference type="Pfam" id="PF00916">
    <property type="entry name" value="Sulfate_transp"/>
    <property type="match status" value="1"/>
</dbReference>
<evidence type="ECO:0000313" key="8">
    <source>
        <dbReference type="EMBL" id="BAO31013.1"/>
    </source>
</evidence>
<evidence type="ECO:0000256" key="5">
    <source>
        <dbReference type="SAM" id="Phobius"/>
    </source>
</evidence>
<reference evidence="8 9" key="1">
    <citation type="journal article" date="2014" name="Syst. Appl. Microbiol.">
        <title>Complete genomes of freshwater sulfur oxidizers Sulfuricella denitrificans skB26 and Sulfuritalea hydrogenivorans sk43H: genetic insights into the sulfur oxidation pathway of betaproteobacteria.</title>
        <authorList>
            <person name="Watanabe T."/>
            <person name="Kojima H."/>
            <person name="Fukui M."/>
        </authorList>
    </citation>
    <scope>NUCLEOTIDE SEQUENCE [LARGE SCALE GENOMIC DNA]</scope>
    <source>
        <strain evidence="8">DSM22779</strain>
    </source>
</reference>
<name>W0SMI0_9PROT</name>
<comment type="subcellular location">
    <subcellularLocation>
        <location evidence="1">Membrane</location>
        <topology evidence="1">Multi-pass membrane protein</topology>
    </subcellularLocation>
</comment>
<keyword evidence="3 5" id="KW-1133">Transmembrane helix</keyword>
<dbReference type="Pfam" id="PF01740">
    <property type="entry name" value="STAS"/>
    <property type="match status" value="1"/>
</dbReference>
<feature type="transmembrane region" description="Helical" evidence="5">
    <location>
        <begin position="42"/>
        <end position="61"/>
    </location>
</feature>
<feature type="transmembrane region" description="Helical" evidence="5">
    <location>
        <begin position="129"/>
        <end position="150"/>
    </location>
</feature>
<accession>W0SMI0</accession>
<dbReference type="HOGENOM" id="CLU_003182_4_2_4"/>
<evidence type="ECO:0000259" key="7">
    <source>
        <dbReference type="PROSITE" id="PS50801"/>
    </source>
</evidence>
<dbReference type="InterPro" id="IPR002645">
    <property type="entry name" value="STAS_dom"/>
</dbReference>
<dbReference type="InterPro" id="IPR052706">
    <property type="entry name" value="Membrane-Transporter-like"/>
</dbReference>
<dbReference type="CDD" id="cd07042">
    <property type="entry name" value="STAS_SulP_like_sulfate_transporter"/>
    <property type="match status" value="1"/>
</dbReference>
<feature type="domain" description="STAS" evidence="7">
    <location>
        <begin position="467"/>
        <end position="572"/>
    </location>
</feature>
<evidence type="ECO:0000313" key="9">
    <source>
        <dbReference type="Proteomes" id="UP000031637"/>
    </source>
</evidence>
<gene>
    <name evidence="8" type="ORF">SUTH_03240</name>
</gene>